<keyword evidence="8 12" id="KW-0418">Kinase</keyword>
<comment type="subcellular location">
    <subcellularLocation>
        <location evidence="2">Cell membrane</location>
        <topology evidence="2">Multi-pass membrane protein</topology>
    </subcellularLocation>
</comment>
<evidence type="ECO:0000256" key="7">
    <source>
        <dbReference type="ARBA" id="ARBA00022692"/>
    </source>
</evidence>
<comment type="catalytic activity">
    <reaction evidence="1">
        <text>ATP + protein L-histidine = ADP + protein N-phospho-L-histidine.</text>
        <dbReference type="EC" id="2.7.13.3"/>
    </reaction>
</comment>
<dbReference type="EMBL" id="PGTO01000003">
    <property type="protein sequence ID" value="RAU22973.1"/>
    <property type="molecule type" value="Genomic_DNA"/>
</dbReference>
<protein>
    <recommendedName>
        <fullName evidence="3">histidine kinase</fullName>
        <ecNumber evidence="3">2.7.13.3</ecNumber>
    </recommendedName>
</protein>
<dbReference type="SUPFAM" id="SSF47384">
    <property type="entry name" value="Homodimeric domain of signal transducing histidine kinase"/>
    <property type="match status" value="1"/>
</dbReference>
<accession>A0A364P0Y8</accession>
<dbReference type="CDD" id="cd12915">
    <property type="entry name" value="PDC2_DGC_like"/>
    <property type="match status" value="1"/>
</dbReference>
<organism evidence="12 13">
    <name type="scientific">Paramagnetospirillum kuznetsovii</name>
    <dbReference type="NCBI Taxonomy" id="2053833"/>
    <lineage>
        <taxon>Bacteria</taxon>
        <taxon>Pseudomonadati</taxon>
        <taxon>Pseudomonadota</taxon>
        <taxon>Alphaproteobacteria</taxon>
        <taxon>Rhodospirillales</taxon>
        <taxon>Magnetospirillaceae</taxon>
        <taxon>Paramagnetospirillum</taxon>
    </lineage>
</organism>
<dbReference type="InterPro" id="IPR036890">
    <property type="entry name" value="HATPase_C_sf"/>
</dbReference>
<evidence type="ECO:0000256" key="1">
    <source>
        <dbReference type="ARBA" id="ARBA00000085"/>
    </source>
</evidence>
<dbReference type="Pfam" id="PF02743">
    <property type="entry name" value="dCache_1"/>
    <property type="match status" value="1"/>
</dbReference>
<evidence type="ECO:0000313" key="13">
    <source>
        <dbReference type="Proteomes" id="UP000251075"/>
    </source>
</evidence>
<dbReference type="InterPro" id="IPR005467">
    <property type="entry name" value="His_kinase_dom"/>
</dbReference>
<dbReference type="InterPro" id="IPR003661">
    <property type="entry name" value="HisK_dim/P_dom"/>
</dbReference>
<dbReference type="GO" id="GO:0005886">
    <property type="term" value="C:plasma membrane"/>
    <property type="evidence" value="ECO:0007669"/>
    <property type="project" value="UniProtKB-SubCell"/>
</dbReference>
<evidence type="ECO:0000256" key="10">
    <source>
        <dbReference type="ARBA" id="ARBA00023136"/>
    </source>
</evidence>
<dbReference type="SUPFAM" id="SSF103190">
    <property type="entry name" value="Sensory domain-like"/>
    <property type="match status" value="1"/>
</dbReference>
<keyword evidence="5" id="KW-0597">Phosphoprotein</keyword>
<dbReference type="Gene3D" id="3.30.450.20">
    <property type="entry name" value="PAS domain"/>
    <property type="match status" value="2"/>
</dbReference>
<reference evidence="12 13" key="1">
    <citation type="submission" date="2017-11" db="EMBL/GenBank/DDBJ databases">
        <title>Draft genome sequence of magnetotactic bacterium Magnetospirillum kuznetsovii LBB-42.</title>
        <authorList>
            <person name="Grouzdev D.S."/>
            <person name="Rysina M.S."/>
            <person name="Baslerov R.V."/>
            <person name="Koziaeva V."/>
        </authorList>
    </citation>
    <scope>NUCLEOTIDE SEQUENCE [LARGE SCALE GENOMIC DNA]</scope>
    <source>
        <strain evidence="12 13">LBB-42</strain>
    </source>
</reference>
<keyword evidence="7" id="KW-0812">Transmembrane</keyword>
<evidence type="ECO:0000256" key="9">
    <source>
        <dbReference type="ARBA" id="ARBA00022989"/>
    </source>
</evidence>
<dbReference type="GO" id="GO:0009927">
    <property type="term" value="F:histidine phosphotransfer kinase activity"/>
    <property type="evidence" value="ECO:0007669"/>
    <property type="project" value="TreeGrafter"/>
</dbReference>
<keyword evidence="4" id="KW-1003">Cell membrane</keyword>
<dbReference type="PROSITE" id="PS50109">
    <property type="entry name" value="HIS_KIN"/>
    <property type="match status" value="1"/>
</dbReference>
<gene>
    <name evidence="12" type="ORF">CU669_06240</name>
</gene>
<dbReference type="GO" id="GO:0000155">
    <property type="term" value="F:phosphorelay sensor kinase activity"/>
    <property type="evidence" value="ECO:0007669"/>
    <property type="project" value="InterPro"/>
</dbReference>
<dbReference type="SMART" id="SM00387">
    <property type="entry name" value="HATPase_c"/>
    <property type="match status" value="1"/>
</dbReference>
<dbReference type="Pfam" id="PF02518">
    <property type="entry name" value="HATPase_c"/>
    <property type="match status" value="1"/>
</dbReference>
<dbReference type="InterPro" id="IPR033479">
    <property type="entry name" value="dCache_1"/>
</dbReference>
<dbReference type="PANTHER" id="PTHR43047:SF9">
    <property type="entry name" value="HISTIDINE KINASE"/>
    <property type="match status" value="1"/>
</dbReference>
<dbReference type="EC" id="2.7.13.3" evidence="3"/>
<keyword evidence="13" id="KW-1185">Reference proteome</keyword>
<dbReference type="Proteomes" id="UP000251075">
    <property type="component" value="Unassembled WGS sequence"/>
</dbReference>
<evidence type="ECO:0000256" key="3">
    <source>
        <dbReference type="ARBA" id="ARBA00012438"/>
    </source>
</evidence>
<feature type="domain" description="Histidine kinase" evidence="11">
    <location>
        <begin position="329"/>
        <end position="542"/>
    </location>
</feature>
<evidence type="ECO:0000259" key="11">
    <source>
        <dbReference type="PROSITE" id="PS50109"/>
    </source>
</evidence>
<dbReference type="SUPFAM" id="SSF55874">
    <property type="entry name" value="ATPase domain of HSP90 chaperone/DNA topoisomerase II/histidine kinase"/>
    <property type="match status" value="1"/>
</dbReference>
<dbReference type="OrthoDB" id="7327346at2"/>
<comment type="caution">
    <text evidence="12">The sequence shown here is derived from an EMBL/GenBank/DDBJ whole genome shotgun (WGS) entry which is preliminary data.</text>
</comment>
<dbReference type="SMART" id="SM00388">
    <property type="entry name" value="HisKA"/>
    <property type="match status" value="1"/>
</dbReference>
<evidence type="ECO:0000256" key="6">
    <source>
        <dbReference type="ARBA" id="ARBA00022679"/>
    </source>
</evidence>
<dbReference type="InterPro" id="IPR036097">
    <property type="entry name" value="HisK_dim/P_sf"/>
</dbReference>
<dbReference type="Gene3D" id="3.30.565.10">
    <property type="entry name" value="Histidine kinase-like ATPase, C-terminal domain"/>
    <property type="match status" value="1"/>
</dbReference>
<evidence type="ECO:0000256" key="8">
    <source>
        <dbReference type="ARBA" id="ARBA00022777"/>
    </source>
</evidence>
<evidence type="ECO:0000256" key="2">
    <source>
        <dbReference type="ARBA" id="ARBA00004651"/>
    </source>
</evidence>
<dbReference type="AlphaFoldDB" id="A0A364P0Y8"/>
<evidence type="ECO:0000256" key="5">
    <source>
        <dbReference type="ARBA" id="ARBA00022553"/>
    </source>
</evidence>
<keyword evidence="9" id="KW-1133">Transmembrane helix</keyword>
<dbReference type="InterPro" id="IPR003594">
    <property type="entry name" value="HATPase_dom"/>
</dbReference>
<dbReference type="PANTHER" id="PTHR43047">
    <property type="entry name" value="TWO-COMPONENT HISTIDINE PROTEIN KINASE"/>
    <property type="match status" value="1"/>
</dbReference>
<dbReference type="Pfam" id="PF00512">
    <property type="entry name" value="HisKA"/>
    <property type="match status" value="1"/>
</dbReference>
<dbReference type="InterPro" id="IPR004358">
    <property type="entry name" value="Sig_transdc_His_kin-like_C"/>
</dbReference>
<proteinExistence type="predicted"/>
<name>A0A364P0Y8_9PROT</name>
<dbReference type="CDD" id="cd00082">
    <property type="entry name" value="HisKA"/>
    <property type="match status" value="1"/>
</dbReference>
<evidence type="ECO:0000256" key="4">
    <source>
        <dbReference type="ARBA" id="ARBA00022475"/>
    </source>
</evidence>
<evidence type="ECO:0000313" key="12">
    <source>
        <dbReference type="EMBL" id="RAU22973.1"/>
    </source>
</evidence>
<keyword evidence="6" id="KW-0808">Transferase</keyword>
<dbReference type="InterPro" id="IPR029151">
    <property type="entry name" value="Sensor-like_sf"/>
</dbReference>
<dbReference type="FunFam" id="3.30.565.10:FF:000049">
    <property type="entry name" value="Two-component sensor histidine kinase"/>
    <property type="match status" value="1"/>
</dbReference>
<keyword evidence="10" id="KW-0472">Membrane</keyword>
<dbReference type="PRINTS" id="PR00344">
    <property type="entry name" value="BCTRLSENSOR"/>
</dbReference>
<sequence length="542" mass="58025">MALMIGGLIGGLYHLRNVALDGAVASTQGVARLLDEHLGRTLATTDAILYRGAKIATARAKGEISTDEELREFQQLVTSLPERGAILATDADGNVIVSTSAPDSSNVNIAFREWFQDLAAGEQVVVGPMFRNRFNNRLIFTLSRRISDDLGNFAGMISVGIDVSVFTDYHRSLVIGHNGFVAATTKGNLILRQPEPEAFVDRSLVGGKLAQAAASEPNGTLRFTSDLDGIDRIVSYRTLAGFNVEVSAGLAVDDVLAPWRKTALLLGSAMAVVALGLLGVASMAFRAIQREEAISSGLERTVHERTMESEQRALEARLANDSKTRFLAAASHDLRQPLQAAGMFTEVLAANVTTPMQTKVIDKLRQSIEATNSLLTSLLDVSTFEAGKIKPKLTSFRIMPLLNGLVDQVEPEASRKGLSIGAIPSSSVVTSDAVLLERLLRNLLVNAVRYTERGGIRVGCRHRGAKVAIQIWDTGVGIPADKIGTIFDDFTRLDVTQDRGASKGLGLGLGVVRRMASVLGHKLEVKSVPGKGSCFTVIVAKG</sequence>
<dbReference type="Gene3D" id="1.10.287.130">
    <property type="match status" value="1"/>
</dbReference>
<dbReference type="CDD" id="cd12914">
    <property type="entry name" value="PDC1_DGC_like"/>
    <property type="match status" value="1"/>
</dbReference>